<feature type="region of interest" description="Disordered" evidence="1">
    <location>
        <begin position="18"/>
        <end position="128"/>
    </location>
</feature>
<organism evidence="2 3">
    <name type="scientific">Tribonema minus</name>
    <dbReference type="NCBI Taxonomy" id="303371"/>
    <lineage>
        <taxon>Eukaryota</taxon>
        <taxon>Sar</taxon>
        <taxon>Stramenopiles</taxon>
        <taxon>Ochrophyta</taxon>
        <taxon>PX clade</taxon>
        <taxon>Xanthophyceae</taxon>
        <taxon>Tribonematales</taxon>
        <taxon>Tribonemataceae</taxon>
        <taxon>Tribonema</taxon>
    </lineage>
</organism>
<proteinExistence type="predicted"/>
<feature type="compositionally biased region" description="Gly residues" evidence="1">
    <location>
        <begin position="43"/>
        <end position="52"/>
    </location>
</feature>
<evidence type="ECO:0000313" key="3">
    <source>
        <dbReference type="Proteomes" id="UP000664859"/>
    </source>
</evidence>
<feature type="compositionally biased region" description="Pro residues" evidence="1">
    <location>
        <begin position="19"/>
        <end position="30"/>
    </location>
</feature>
<reference evidence="2" key="1">
    <citation type="submission" date="2021-02" db="EMBL/GenBank/DDBJ databases">
        <title>First Annotated Genome of the Yellow-green Alga Tribonema minus.</title>
        <authorList>
            <person name="Mahan K.M."/>
        </authorList>
    </citation>
    <scope>NUCLEOTIDE SEQUENCE</scope>
    <source>
        <strain evidence="2">UTEX B ZZ1240</strain>
    </source>
</reference>
<feature type="region of interest" description="Disordered" evidence="1">
    <location>
        <begin position="169"/>
        <end position="195"/>
    </location>
</feature>
<dbReference type="Proteomes" id="UP000664859">
    <property type="component" value="Unassembled WGS sequence"/>
</dbReference>
<comment type="caution">
    <text evidence="2">The sequence shown here is derived from an EMBL/GenBank/DDBJ whole genome shotgun (WGS) entry which is preliminary data.</text>
</comment>
<feature type="compositionally biased region" description="Low complexity" evidence="1">
    <location>
        <begin position="31"/>
        <end position="42"/>
    </location>
</feature>
<sequence length="325" mass="34805">MGAHVEDAGEYRVTMKVIGPPPLLSSPQPPLLQLSRSPAGSGRISGGNGSGGNSVRKVASANNSPSQSPRQSPTGRQSPSGTTEASAYEAATATADGPYRNKETSPETRPLQQRSARPGFRPLEKQGSQRLEELGRGLKQLQAMLEKREAGAHGVASDLAPELSKLKRQLTQAEAERDGAHRQLRRLHKSTAREDELPPGWSTRYLGLQLLLKHGGSTSLQNTLKAPLLSVDVTLLLSTAALVPQCSCETAAAGPAPQHVAAWQAPSAVQAQQQYGMCTYGRHGGVELQDELKTLLKAQQQQAAYIMRQQGLRSKLEAYRSTVVT</sequence>
<gene>
    <name evidence="2" type="ORF">JKP88DRAFT_241160</name>
</gene>
<evidence type="ECO:0000313" key="2">
    <source>
        <dbReference type="EMBL" id="KAG5182828.1"/>
    </source>
</evidence>
<accession>A0A836CF26</accession>
<dbReference type="EMBL" id="JAFCMP010000223">
    <property type="protein sequence ID" value="KAG5182828.1"/>
    <property type="molecule type" value="Genomic_DNA"/>
</dbReference>
<protein>
    <submittedName>
        <fullName evidence="2">Uncharacterized protein</fullName>
    </submittedName>
</protein>
<feature type="compositionally biased region" description="Low complexity" evidence="1">
    <location>
        <begin position="64"/>
        <end position="95"/>
    </location>
</feature>
<keyword evidence="3" id="KW-1185">Reference proteome</keyword>
<name>A0A836CF26_9STRA</name>
<evidence type="ECO:0000256" key="1">
    <source>
        <dbReference type="SAM" id="MobiDB-lite"/>
    </source>
</evidence>
<dbReference type="AlphaFoldDB" id="A0A836CF26"/>